<dbReference type="GO" id="GO:1990904">
    <property type="term" value="C:ribonucleoprotein complex"/>
    <property type="evidence" value="ECO:0007669"/>
    <property type="project" value="UniProtKB-KW"/>
</dbReference>
<dbReference type="InterPro" id="IPR023574">
    <property type="entry name" value="Ribosomal_uL4_dom_sf"/>
</dbReference>
<keyword evidence="5" id="KW-0687">Ribonucleoprotein</keyword>
<comment type="similarity">
    <text evidence="1">Belongs to the universal ribosomal protein uL4 family.</text>
</comment>
<dbReference type="AlphaFoldDB" id="A0A0S3QPR0"/>
<keyword evidence="8" id="KW-0934">Plastid</keyword>
<dbReference type="RefSeq" id="YP_009193385.1">
    <property type="nucleotide sequence ID" value="NC_028737.1"/>
</dbReference>
<keyword evidence="4 8" id="KW-0689">Ribosomal protein</keyword>
<evidence type="ECO:0000256" key="5">
    <source>
        <dbReference type="ARBA" id="ARBA00023274"/>
    </source>
</evidence>
<dbReference type="SUPFAM" id="SSF52166">
    <property type="entry name" value="Ribosomal protein L4"/>
    <property type="match status" value="1"/>
</dbReference>
<sequence>MSITKKIKFNIFDINGIWLTSKNIELTILSKTGNYLIFENYLKFLKLKKNYLSSTKTKSEVKGGGRKPWKQKGLGRARVGSIRSPLWRGGGITFGPKPKKISLKINKKEKQLALQILFYNRKNNILIIKDIENHFNEIKTKNCLKLFNNFNIDINKKILIIVSKNLINLKLSVKNLKNVKLVSFLNLNVLNLLKYKQIIMSLSSLDLLTTL</sequence>
<dbReference type="Gene3D" id="3.40.1370.10">
    <property type="match status" value="1"/>
</dbReference>
<keyword evidence="2" id="KW-0699">rRNA-binding</keyword>
<keyword evidence="3" id="KW-0694">RNA-binding</keyword>
<dbReference type="GO" id="GO:0006412">
    <property type="term" value="P:translation"/>
    <property type="evidence" value="ECO:0007669"/>
    <property type="project" value="InterPro"/>
</dbReference>
<geneLocation type="plastid" evidence="8"/>
<dbReference type="GO" id="GO:0019843">
    <property type="term" value="F:rRNA binding"/>
    <property type="evidence" value="ECO:0007669"/>
    <property type="project" value="UniProtKB-KW"/>
</dbReference>
<accession>A0A0S3QPR0</accession>
<dbReference type="InterPro" id="IPR013005">
    <property type="entry name" value="Ribosomal_uL4-like"/>
</dbReference>
<organism evidence="8">
    <name type="scientific">Nitzschia sp. IriIs04</name>
    <dbReference type="NCBI Taxonomy" id="1444690"/>
    <lineage>
        <taxon>Eukaryota</taxon>
        <taxon>Sar</taxon>
        <taxon>Stramenopiles</taxon>
        <taxon>Ochrophyta</taxon>
        <taxon>Bacillariophyta</taxon>
        <taxon>Bacillariophyceae</taxon>
        <taxon>Bacillariophycidae</taxon>
        <taxon>Bacillariales</taxon>
        <taxon>Bacillariaceae</taxon>
        <taxon>Nitzschia</taxon>
    </lineage>
</organism>
<proteinExistence type="inferred from homology"/>
<dbReference type="PANTHER" id="PTHR10746:SF17">
    <property type="entry name" value="LARGE RIBOSOMAL SUBUNIT PROTEIN UL4C"/>
    <property type="match status" value="1"/>
</dbReference>
<evidence type="ECO:0000256" key="7">
    <source>
        <dbReference type="ARBA" id="ARBA00035387"/>
    </source>
</evidence>
<gene>
    <name evidence="8" type="primary">rpl4</name>
</gene>
<dbReference type="NCBIfam" id="TIGR03953">
    <property type="entry name" value="rplD_bact"/>
    <property type="match status" value="1"/>
</dbReference>
<reference evidence="8" key="1">
    <citation type="submission" date="2015-02" db="EMBL/GenBank/DDBJ databases">
        <title>A plastid genome of a nonphotosynthetic diatom.</title>
        <authorList>
            <person name="Kamikawa R."/>
            <person name="Inagaki Y."/>
        </authorList>
    </citation>
    <scope>NUCLEOTIDE SEQUENCE</scope>
    <source>
        <strain evidence="8">IriIs04</strain>
    </source>
</reference>
<name>A0A0S3QPR0_9STRA</name>
<evidence type="ECO:0000256" key="1">
    <source>
        <dbReference type="ARBA" id="ARBA00010528"/>
    </source>
</evidence>
<dbReference type="Pfam" id="PF00573">
    <property type="entry name" value="Ribosomal_L4"/>
    <property type="match status" value="1"/>
</dbReference>
<protein>
    <recommendedName>
        <fullName evidence="6">Large ribosomal subunit protein uL4c</fullName>
    </recommendedName>
    <alternativeName>
        <fullName evidence="7">50S ribosomal protein L4, chloroplastic</fullName>
    </alternativeName>
</protein>
<dbReference type="PANTHER" id="PTHR10746">
    <property type="entry name" value="50S RIBOSOMAL PROTEIN L4"/>
    <property type="match status" value="1"/>
</dbReference>
<dbReference type="InterPro" id="IPR002136">
    <property type="entry name" value="Ribosomal_uL4"/>
</dbReference>
<evidence type="ECO:0000256" key="2">
    <source>
        <dbReference type="ARBA" id="ARBA00022730"/>
    </source>
</evidence>
<evidence type="ECO:0000313" key="8">
    <source>
        <dbReference type="EMBL" id="BAT70310.1"/>
    </source>
</evidence>
<evidence type="ECO:0000256" key="6">
    <source>
        <dbReference type="ARBA" id="ARBA00035208"/>
    </source>
</evidence>
<evidence type="ECO:0000256" key="3">
    <source>
        <dbReference type="ARBA" id="ARBA00022884"/>
    </source>
</evidence>
<dbReference type="GeneID" id="26522666"/>
<evidence type="ECO:0000256" key="4">
    <source>
        <dbReference type="ARBA" id="ARBA00022980"/>
    </source>
</evidence>
<dbReference type="EMBL" id="LC028895">
    <property type="protein sequence ID" value="BAT70310.1"/>
    <property type="molecule type" value="Genomic_DNA"/>
</dbReference>
<dbReference type="GO" id="GO:0003735">
    <property type="term" value="F:structural constituent of ribosome"/>
    <property type="evidence" value="ECO:0007669"/>
    <property type="project" value="InterPro"/>
</dbReference>
<dbReference type="GO" id="GO:0005840">
    <property type="term" value="C:ribosome"/>
    <property type="evidence" value="ECO:0007669"/>
    <property type="project" value="UniProtKB-KW"/>
</dbReference>